<keyword evidence="5" id="KW-0560">Oxidoreductase</keyword>
<dbReference type="SUPFAM" id="SSF56176">
    <property type="entry name" value="FAD-binding/transporter-associated domain-like"/>
    <property type="match status" value="1"/>
</dbReference>
<dbReference type="PANTHER" id="PTHR42973">
    <property type="entry name" value="BINDING OXIDOREDUCTASE, PUTATIVE (AFU_ORTHOLOGUE AFUA_1G17690)-RELATED"/>
    <property type="match status" value="1"/>
</dbReference>
<dbReference type="OrthoDB" id="415825at2759"/>
<evidence type="ECO:0000256" key="1">
    <source>
        <dbReference type="ARBA" id="ARBA00001974"/>
    </source>
</evidence>
<dbReference type="AlphaFoldDB" id="A0A9N9B5S1"/>
<dbReference type="InterPro" id="IPR016166">
    <property type="entry name" value="FAD-bd_PCMH"/>
</dbReference>
<sequence length="590" mass="66842">MADTKLPKFHGKVTLRTDADYEAQSYQYASSSYLKQGTIHPAAIIKAANDDDVIKAIKYAKENNIAVAVRTGGHQYSGASSTNGDNIQLDVSETYQDFEWEDDDCTIVTLGISIALDDFNKNLGGKRRFVPHGQCQYVHVGGHVQTGGYGQLGRSFGLFADHVKKFRIITADGEPRWVSRDVEQDKDLFYAVLGGSPGNFGVITHITLQVHRDEDYPNSRGFRGVYPWGRHRLQALLDIMVEMVEDENFPGDFDYCVTVLSEPLSSALEGEVETNYDKKFRKHDPVVVWCPVIFVFVQWANLQGAGQTYDPTFVHKVKHAAGTGYVEVNDDKHVPISQLTRHWIFPIAREFELPYVKRTHTSNYSGKKLKATGWSDWISRRIDGIDHGVSISAQFQNFGGANSRFYRNGINSPTSFSWRDTTISYTLDAFYNHDHQHERAIKWQQGNDKAVGHPDAPFCDHDRRVLWGSHDLDLSANREYYYDKNPAGKYERLCEIKKRYDPTGVFTPNRFCIGLPVPDPAGGPKPLVFQSEAETSTINRIKHAGLEIIEKVAASVEASVEDKFWKMTSMKREHGKPVPLWDTWKVEYVE</sequence>
<dbReference type="Pfam" id="PF01565">
    <property type="entry name" value="FAD_binding_4"/>
    <property type="match status" value="1"/>
</dbReference>
<dbReference type="GO" id="GO:0016491">
    <property type="term" value="F:oxidoreductase activity"/>
    <property type="evidence" value="ECO:0007669"/>
    <property type="project" value="UniProtKB-KW"/>
</dbReference>
<dbReference type="InterPro" id="IPR036318">
    <property type="entry name" value="FAD-bd_PCMH-like_sf"/>
</dbReference>
<reference evidence="7" key="1">
    <citation type="submission" date="2021-06" db="EMBL/GenBank/DDBJ databases">
        <authorList>
            <person name="Kallberg Y."/>
            <person name="Tangrot J."/>
            <person name="Rosling A."/>
        </authorList>
    </citation>
    <scope>NUCLEOTIDE SEQUENCE</scope>
    <source>
        <strain evidence="7">IA702</strain>
    </source>
</reference>
<dbReference type="PROSITE" id="PS51387">
    <property type="entry name" value="FAD_PCMH"/>
    <property type="match status" value="1"/>
</dbReference>
<organism evidence="7 8">
    <name type="scientific">Paraglomus occultum</name>
    <dbReference type="NCBI Taxonomy" id="144539"/>
    <lineage>
        <taxon>Eukaryota</taxon>
        <taxon>Fungi</taxon>
        <taxon>Fungi incertae sedis</taxon>
        <taxon>Mucoromycota</taxon>
        <taxon>Glomeromycotina</taxon>
        <taxon>Glomeromycetes</taxon>
        <taxon>Paraglomerales</taxon>
        <taxon>Paraglomeraceae</taxon>
        <taxon>Paraglomus</taxon>
    </lineage>
</organism>
<keyword evidence="3" id="KW-0285">Flavoprotein</keyword>
<evidence type="ECO:0000256" key="3">
    <source>
        <dbReference type="ARBA" id="ARBA00022630"/>
    </source>
</evidence>
<comment type="cofactor">
    <cofactor evidence="1">
        <name>FAD</name>
        <dbReference type="ChEBI" id="CHEBI:57692"/>
    </cofactor>
</comment>
<evidence type="ECO:0000313" key="8">
    <source>
        <dbReference type="Proteomes" id="UP000789572"/>
    </source>
</evidence>
<evidence type="ECO:0000256" key="2">
    <source>
        <dbReference type="ARBA" id="ARBA00005466"/>
    </source>
</evidence>
<evidence type="ECO:0000259" key="6">
    <source>
        <dbReference type="PROSITE" id="PS51387"/>
    </source>
</evidence>
<gene>
    <name evidence="7" type="ORF">POCULU_LOCUS5177</name>
</gene>
<name>A0A9N9B5S1_9GLOM</name>
<dbReference type="Gene3D" id="3.30.465.10">
    <property type="match status" value="1"/>
</dbReference>
<dbReference type="Gene3D" id="3.40.462.20">
    <property type="match status" value="1"/>
</dbReference>
<comment type="similarity">
    <text evidence="2">Belongs to the oxygen-dependent FAD-linked oxidoreductase family.</text>
</comment>
<comment type="caution">
    <text evidence="7">The sequence shown here is derived from an EMBL/GenBank/DDBJ whole genome shotgun (WGS) entry which is preliminary data.</text>
</comment>
<dbReference type="Proteomes" id="UP000789572">
    <property type="component" value="Unassembled WGS sequence"/>
</dbReference>
<keyword evidence="8" id="KW-1185">Reference proteome</keyword>
<protein>
    <submittedName>
        <fullName evidence="7">5901_t:CDS:1</fullName>
    </submittedName>
</protein>
<keyword evidence="4" id="KW-0274">FAD</keyword>
<dbReference type="InterPro" id="IPR012951">
    <property type="entry name" value="BBE"/>
</dbReference>
<evidence type="ECO:0000313" key="7">
    <source>
        <dbReference type="EMBL" id="CAG8554176.1"/>
    </source>
</evidence>
<dbReference type="InterPro" id="IPR016169">
    <property type="entry name" value="FAD-bd_PCMH_sub2"/>
</dbReference>
<dbReference type="GO" id="GO:0071949">
    <property type="term" value="F:FAD binding"/>
    <property type="evidence" value="ECO:0007669"/>
    <property type="project" value="InterPro"/>
</dbReference>
<feature type="domain" description="FAD-binding PCMH-type" evidence="6">
    <location>
        <begin position="37"/>
        <end position="213"/>
    </location>
</feature>
<accession>A0A9N9B5S1</accession>
<dbReference type="InterPro" id="IPR050416">
    <property type="entry name" value="FAD-linked_Oxidoreductase"/>
</dbReference>
<dbReference type="InterPro" id="IPR006094">
    <property type="entry name" value="Oxid_FAD_bind_N"/>
</dbReference>
<dbReference type="PANTHER" id="PTHR42973:SF39">
    <property type="entry name" value="FAD-BINDING PCMH-TYPE DOMAIN-CONTAINING PROTEIN"/>
    <property type="match status" value="1"/>
</dbReference>
<dbReference type="EMBL" id="CAJVPJ010000754">
    <property type="protein sequence ID" value="CAG8554176.1"/>
    <property type="molecule type" value="Genomic_DNA"/>
</dbReference>
<evidence type="ECO:0000256" key="5">
    <source>
        <dbReference type="ARBA" id="ARBA00023002"/>
    </source>
</evidence>
<evidence type="ECO:0000256" key="4">
    <source>
        <dbReference type="ARBA" id="ARBA00022827"/>
    </source>
</evidence>
<dbReference type="Pfam" id="PF08031">
    <property type="entry name" value="BBE"/>
    <property type="match status" value="1"/>
</dbReference>
<proteinExistence type="inferred from homology"/>